<dbReference type="Pfam" id="PF00440">
    <property type="entry name" value="TetR_N"/>
    <property type="match status" value="1"/>
</dbReference>
<keyword evidence="4" id="KW-0804">Transcription</keyword>
<reference evidence="7 8" key="1">
    <citation type="submission" date="2015-11" db="EMBL/GenBank/DDBJ databases">
        <title>Exploring the genomic traits of fungus-feeding bacterial genus Collimonas.</title>
        <authorList>
            <person name="Song C."/>
            <person name="Schmidt R."/>
            <person name="de Jager V."/>
            <person name="Krzyzanowska D."/>
            <person name="Jongedijk E."/>
            <person name="Cankar K."/>
            <person name="Beekwilder J."/>
            <person name="van Veen A."/>
            <person name="de Boer W."/>
            <person name="van Veen J.A."/>
            <person name="Garbeva P."/>
        </authorList>
    </citation>
    <scope>NUCLEOTIDE SEQUENCE [LARGE SCALE GENOMIC DNA]</scope>
    <source>
        <strain evidence="7 8">Ter6</strain>
    </source>
</reference>
<dbReference type="PROSITE" id="PS01081">
    <property type="entry name" value="HTH_TETR_1"/>
    <property type="match status" value="1"/>
</dbReference>
<sequence>MAERGRPRSFDRETALRQAMEIFWERGYEGASLADLMAAMKINAPSLYAAFGGKEALFREAVDYYRNTEGSATGKALRAGLTARAAIEGMLMAAAIVLALPGKPTGCLVVLGATNCTPSNRPVDMFLHNLRVDSAQDIRKRLLQGVADGELPIETEVEQMAAYFTTVLHGMSLQARDGATQEALQGVVRTAMLIWPASARRQAAA</sequence>
<evidence type="ECO:0000256" key="2">
    <source>
        <dbReference type="ARBA" id="ARBA00023015"/>
    </source>
</evidence>
<gene>
    <name evidence="7" type="ORF">CFter6_1145</name>
</gene>
<dbReference type="SUPFAM" id="SSF46689">
    <property type="entry name" value="Homeodomain-like"/>
    <property type="match status" value="1"/>
</dbReference>
<dbReference type="RefSeq" id="WP_061539050.1">
    <property type="nucleotide sequence ID" value="NZ_CP013232.1"/>
</dbReference>
<organism evidence="7">
    <name type="scientific">Collimonas fungivorans</name>
    <dbReference type="NCBI Taxonomy" id="158899"/>
    <lineage>
        <taxon>Bacteria</taxon>
        <taxon>Pseudomonadati</taxon>
        <taxon>Pseudomonadota</taxon>
        <taxon>Betaproteobacteria</taxon>
        <taxon>Burkholderiales</taxon>
        <taxon>Oxalobacteraceae</taxon>
        <taxon>Collimonas</taxon>
    </lineage>
</organism>
<proteinExistence type="predicted"/>
<dbReference type="OrthoDB" id="270177at2"/>
<dbReference type="InterPro" id="IPR009057">
    <property type="entry name" value="Homeodomain-like_sf"/>
</dbReference>
<dbReference type="PANTHER" id="PTHR47506">
    <property type="entry name" value="TRANSCRIPTIONAL REGULATORY PROTEIN"/>
    <property type="match status" value="1"/>
</dbReference>
<feature type="DNA-binding region" description="H-T-H motif" evidence="5">
    <location>
        <begin position="32"/>
        <end position="51"/>
    </location>
</feature>
<evidence type="ECO:0000259" key="6">
    <source>
        <dbReference type="PROSITE" id="PS50977"/>
    </source>
</evidence>
<evidence type="ECO:0000256" key="3">
    <source>
        <dbReference type="ARBA" id="ARBA00023125"/>
    </source>
</evidence>
<evidence type="ECO:0000256" key="4">
    <source>
        <dbReference type="ARBA" id="ARBA00023163"/>
    </source>
</evidence>
<dbReference type="InterPro" id="IPR001647">
    <property type="entry name" value="HTH_TetR"/>
</dbReference>
<dbReference type="SUPFAM" id="SSF48498">
    <property type="entry name" value="Tetracyclin repressor-like, C-terminal domain"/>
    <property type="match status" value="1"/>
</dbReference>
<dbReference type="PANTHER" id="PTHR47506:SF1">
    <property type="entry name" value="HTH-TYPE TRANSCRIPTIONAL REGULATOR YJDC"/>
    <property type="match status" value="1"/>
</dbReference>
<keyword evidence="2" id="KW-0805">Transcription regulation</keyword>
<protein>
    <submittedName>
        <fullName evidence="7">Bacterial regulatory s, tetR family protein</fullName>
    </submittedName>
</protein>
<keyword evidence="1" id="KW-0678">Repressor</keyword>
<dbReference type="Proteomes" id="UP000072421">
    <property type="component" value="Chromosome"/>
</dbReference>
<evidence type="ECO:0000256" key="1">
    <source>
        <dbReference type="ARBA" id="ARBA00022491"/>
    </source>
</evidence>
<dbReference type="InterPro" id="IPR023772">
    <property type="entry name" value="DNA-bd_HTH_TetR-type_CS"/>
</dbReference>
<dbReference type="PATRIC" id="fig|158899.10.peg.1158"/>
<dbReference type="AlphaFoldDB" id="A0A127P7S3"/>
<name>A0A127P7S3_9BURK</name>
<evidence type="ECO:0000256" key="5">
    <source>
        <dbReference type="PROSITE-ProRule" id="PRU00335"/>
    </source>
</evidence>
<dbReference type="EMBL" id="CP013232">
    <property type="protein sequence ID" value="AMO93859.1"/>
    <property type="molecule type" value="Genomic_DNA"/>
</dbReference>
<keyword evidence="3 5" id="KW-0238">DNA-binding</keyword>
<evidence type="ECO:0000313" key="7">
    <source>
        <dbReference type="EMBL" id="AMO93859.1"/>
    </source>
</evidence>
<feature type="domain" description="HTH tetR-type" evidence="6">
    <location>
        <begin position="9"/>
        <end position="69"/>
    </location>
</feature>
<dbReference type="InterPro" id="IPR036271">
    <property type="entry name" value="Tet_transcr_reg_TetR-rel_C_sf"/>
</dbReference>
<dbReference type="GO" id="GO:0003677">
    <property type="term" value="F:DNA binding"/>
    <property type="evidence" value="ECO:0007669"/>
    <property type="project" value="UniProtKB-UniRule"/>
</dbReference>
<dbReference type="PROSITE" id="PS50977">
    <property type="entry name" value="HTH_TETR_2"/>
    <property type="match status" value="1"/>
</dbReference>
<dbReference type="Gene3D" id="1.10.357.10">
    <property type="entry name" value="Tetracycline Repressor, domain 2"/>
    <property type="match status" value="1"/>
</dbReference>
<accession>A0A127P7S3</accession>
<evidence type="ECO:0000313" key="8">
    <source>
        <dbReference type="Proteomes" id="UP000072421"/>
    </source>
</evidence>
<dbReference type="Gene3D" id="1.10.10.60">
    <property type="entry name" value="Homeodomain-like"/>
    <property type="match status" value="1"/>
</dbReference>